<dbReference type="SUPFAM" id="SSF52402">
    <property type="entry name" value="Adenine nucleotide alpha hydrolases-like"/>
    <property type="match status" value="2"/>
</dbReference>
<dbReference type="RefSeq" id="WP_090479410.1">
    <property type="nucleotide sequence ID" value="NZ_LT629710.1"/>
</dbReference>
<keyword evidence="4" id="KW-1185">Reference proteome</keyword>
<dbReference type="STRING" id="1090615.SAMN04515671_3967"/>
<comment type="similarity">
    <text evidence="1">Belongs to the universal stress protein A family.</text>
</comment>
<protein>
    <submittedName>
        <fullName evidence="3">Nucleotide-binding universal stress protein, UspA family</fullName>
    </submittedName>
</protein>
<dbReference type="PRINTS" id="PR01438">
    <property type="entry name" value="UNVRSLSTRESS"/>
</dbReference>
<proteinExistence type="inferred from homology"/>
<dbReference type="PANTHER" id="PTHR46268:SF6">
    <property type="entry name" value="UNIVERSAL STRESS PROTEIN UP12"/>
    <property type="match status" value="1"/>
</dbReference>
<sequence>MSGYPDNQVVVGIDGSACALDAARWAAGAAVRRRAELTLLLAYDVSVGFAGPGVMIAPDVYTDVRHWAQQVLTDAAEAIRAQFPELTVSTLLRRGNAARVLIEATGSALLTVLGSHGDSEWTEAVLGSVAARVAAHGRGPVVVLRDVAADNPSNRPVWVGVEGSDLDAAPLAFALQEASLRQACLVPLHCWGEEPGVIDVPYYSSEAADQRRQEREQRLLAEQLTGWADKYPDVPVLPTLLHGHPATQILHRYQQVPLDARPSLIVVGSRGRSAIAGLLLGSTSHTLIAHSPCPVAVVRTRPDRP</sequence>
<feature type="domain" description="UspA" evidence="2">
    <location>
        <begin position="8"/>
        <end position="145"/>
    </location>
</feature>
<gene>
    <name evidence="3" type="ORF">SAMN04515671_3967</name>
</gene>
<organism evidence="3 4">
    <name type="scientific">Nakamurella panacisegetis</name>
    <dbReference type="NCBI Taxonomy" id="1090615"/>
    <lineage>
        <taxon>Bacteria</taxon>
        <taxon>Bacillati</taxon>
        <taxon>Actinomycetota</taxon>
        <taxon>Actinomycetes</taxon>
        <taxon>Nakamurellales</taxon>
        <taxon>Nakamurellaceae</taxon>
        <taxon>Nakamurella</taxon>
    </lineage>
</organism>
<dbReference type="InterPro" id="IPR006016">
    <property type="entry name" value="UspA"/>
</dbReference>
<dbReference type="PANTHER" id="PTHR46268">
    <property type="entry name" value="STRESS RESPONSE PROTEIN NHAX"/>
    <property type="match status" value="1"/>
</dbReference>
<evidence type="ECO:0000259" key="2">
    <source>
        <dbReference type="Pfam" id="PF00582"/>
    </source>
</evidence>
<dbReference type="AlphaFoldDB" id="A0A1H0S8Z5"/>
<feature type="domain" description="UspA" evidence="2">
    <location>
        <begin position="155"/>
        <end position="299"/>
    </location>
</feature>
<reference evidence="3 4" key="1">
    <citation type="submission" date="2016-10" db="EMBL/GenBank/DDBJ databases">
        <authorList>
            <person name="de Groot N.N."/>
        </authorList>
    </citation>
    <scope>NUCLEOTIDE SEQUENCE [LARGE SCALE GENOMIC DNA]</scope>
    <source>
        <strain evidence="4">P4-7,KCTC 19426,CECT 7604</strain>
    </source>
</reference>
<name>A0A1H0S8Z5_9ACTN</name>
<evidence type="ECO:0000256" key="1">
    <source>
        <dbReference type="ARBA" id="ARBA00008791"/>
    </source>
</evidence>
<dbReference type="OrthoDB" id="4931198at2"/>
<accession>A0A1H0S8Z5</accession>
<dbReference type="InterPro" id="IPR014729">
    <property type="entry name" value="Rossmann-like_a/b/a_fold"/>
</dbReference>
<evidence type="ECO:0000313" key="3">
    <source>
        <dbReference type="EMBL" id="SDP38243.1"/>
    </source>
</evidence>
<dbReference type="Proteomes" id="UP000198741">
    <property type="component" value="Chromosome I"/>
</dbReference>
<dbReference type="Gene3D" id="3.40.50.620">
    <property type="entry name" value="HUPs"/>
    <property type="match status" value="2"/>
</dbReference>
<dbReference type="Pfam" id="PF00582">
    <property type="entry name" value="Usp"/>
    <property type="match status" value="2"/>
</dbReference>
<dbReference type="InterPro" id="IPR006015">
    <property type="entry name" value="Universal_stress_UspA"/>
</dbReference>
<dbReference type="EMBL" id="LT629710">
    <property type="protein sequence ID" value="SDP38243.1"/>
    <property type="molecule type" value="Genomic_DNA"/>
</dbReference>
<evidence type="ECO:0000313" key="4">
    <source>
        <dbReference type="Proteomes" id="UP000198741"/>
    </source>
</evidence>